<feature type="signal peptide" evidence="1">
    <location>
        <begin position="1"/>
        <end position="18"/>
    </location>
</feature>
<name>A0A1M5EIF9_9FLAO</name>
<organism evidence="2 3">
    <name type="scientific">Flavobacterium segetis</name>
    <dbReference type="NCBI Taxonomy" id="271157"/>
    <lineage>
        <taxon>Bacteria</taxon>
        <taxon>Pseudomonadati</taxon>
        <taxon>Bacteroidota</taxon>
        <taxon>Flavobacteriia</taxon>
        <taxon>Flavobacteriales</taxon>
        <taxon>Flavobacteriaceae</taxon>
        <taxon>Flavobacterium</taxon>
    </lineage>
</organism>
<dbReference type="InterPro" id="IPR043741">
    <property type="entry name" value="DUF5686"/>
</dbReference>
<accession>A0A1M5EIF9</accession>
<evidence type="ECO:0000313" key="3">
    <source>
        <dbReference type="Proteomes" id="UP000184036"/>
    </source>
</evidence>
<dbReference type="EMBL" id="FQWE01000001">
    <property type="protein sequence ID" value="SHF78841.1"/>
    <property type="molecule type" value="Genomic_DNA"/>
</dbReference>
<protein>
    <submittedName>
        <fullName evidence="2">CarboxypepD_reg-like domain-containing protein</fullName>
    </submittedName>
</protein>
<dbReference type="Gene3D" id="2.60.40.1120">
    <property type="entry name" value="Carboxypeptidase-like, regulatory domain"/>
    <property type="match status" value="1"/>
</dbReference>
<keyword evidence="1" id="KW-0732">Signal</keyword>
<dbReference type="RefSeq" id="WP_072987469.1">
    <property type="nucleotide sequence ID" value="NZ_FQWE01000001.1"/>
</dbReference>
<dbReference type="STRING" id="271157.SAMN05444396_101396"/>
<evidence type="ECO:0000313" key="2">
    <source>
        <dbReference type="EMBL" id="SHF78841.1"/>
    </source>
</evidence>
<dbReference type="OrthoDB" id="983143at2"/>
<dbReference type="Pfam" id="PF13715">
    <property type="entry name" value="CarbopepD_reg_2"/>
    <property type="match status" value="1"/>
</dbReference>
<dbReference type="AlphaFoldDB" id="A0A1M5EIF9"/>
<evidence type="ECO:0000256" key="1">
    <source>
        <dbReference type="SAM" id="SignalP"/>
    </source>
</evidence>
<sequence>MIKIYFLLLFLLSIAIQAQIKGTISDDKGNPLPFVTILQQNTYNGTTSNEQGYYEFALRKKDNPIVTFQFLGFKTQKVTIDLDKLPSTLNIKMVEESFSLNEVVINKKVNPAIAIIKNAIASRKENTKKSDRFNADFYSRGIFRLKNAPKKILGQKIGDFNGALDSTGTGIISLSETFSKISFEKPDNLKEVVTASKVSGRDNGYSYNTARSSFYDIYDNTVDFGIKLISPIASNALAYYDYKLESTFFDDNQKMINKIKVIAKRDSEPVFEGYIYIVEDSWAIYAVELDIKGYRIKEEFLDIMTLKQNFSYNNSNKIWAKNTQSLEIVAGAFGIKFTGKYNYVYSNYEFINSFSPKTFTNEITRIELTSNKKDSLFWTTNRPIPLTTEESTDYIRKDSIYKIRNSQMYLDSIDEKGNKFKLTKLLTGYTFNNSSEKYSLKYDGILNIGSLSFNTVQGYNLDSGFSFTSRKKQESNGEYTAISSKFNYGFAEDRLRVTGQFIHRFNNQNYATLYLTGGSSVKQFNANEPISKAINTISSLAFKNNFMKLYNLEAVGIGFSQDIANGVNLNSKIEYQQRKPLFNNTDYSFFSKDDFYTSNNPLAPNDLINSAFTPHHLTKINVLARINFGNKYASRPDGKFNIRNEKYPILYIAYEKAIAANEKNYEFDQISTRLTYDLTIGNKGTAGINLRAGKFLNAENITFIDYKHFNGNQTRIGQTDRYLNVFNLLPYYSNSTNNSYFELHSEYNDKGFIMNKIPLLNKLKSTLNLGFHALSTSNNQPYREITAGLDNLGFGKFKILRVDYVRSYQNGFQSDGVIFGLKFLNILE</sequence>
<dbReference type="Proteomes" id="UP000184036">
    <property type="component" value="Unassembled WGS sequence"/>
</dbReference>
<dbReference type="SUPFAM" id="SSF49464">
    <property type="entry name" value="Carboxypeptidase regulatory domain-like"/>
    <property type="match status" value="1"/>
</dbReference>
<gene>
    <name evidence="2" type="ORF">SAMN05444396_101396</name>
</gene>
<feature type="chain" id="PRO_5012002341" evidence="1">
    <location>
        <begin position="19"/>
        <end position="828"/>
    </location>
</feature>
<proteinExistence type="predicted"/>
<dbReference type="Pfam" id="PF18939">
    <property type="entry name" value="DUF5686"/>
    <property type="match status" value="1"/>
</dbReference>
<dbReference type="InterPro" id="IPR008969">
    <property type="entry name" value="CarboxyPept-like_regulatory"/>
</dbReference>
<keyword evidence="3" id="KW-1185">Reference proteome</keyword>
<reference evidence="3" key="1">
    <citation type="submission" date="2016-11" db="EMBL/GenBank/DDBJ databases">
        <authorList>
            <person name="Varghese N."/>
            <person name="Submissions S."/>
        </authorList>
    </citation>
    <scope>NUCLEOTIDE SEQUENCE [LARGE SCALE GENOMIC DNA]</scope>
    <source>
        <strain evidence="3">DSM 19741</strain>
    </source>
</reference>